<dbReference type="PROSITE" id="PS50902">
    <property type="entry name" value="FLAVODOXIN_LIKE"/>
    <property type="match status" value="1"/>
</dbReference>
<dbReference type="Pfam" id="PF19583">
    <property type="entry name" value="ODP"/>
    <property type="match status" value="1"/>
</dbReference>
<dbReference type="SUPFAM" id="SSF52218">
    <property type="entry name" value="Flavoproteins"/>
    <property type="match status" value="1"/>
</dbReference>
<comment type="similarity">
    <text evidence="1">In the N-terminal section; belongs to the zinc metallo-hydrolase group 3 family.</text>
</comment>
<dbReference type="SUPFAM" id="SSF56281">
    <property type="entry name" value="Metallo-hydrolase/oxidoreductase"/>
    <property type="match status" value="1"/>
</dbReference>
<dbReference type="Proteomes" id="UP000053370">
    <property type="component" value="Unassembled WGS sequence"/>
</dbReference>
<dbReference type="Gene3D" id="3.40.50.360">
    <property type="match status" value="1"/>
</dbReference>
<sequence>MQPRAIAENIYWVGLNDRQTELFEGLWPIKQSGVSLNSYLILDKKNALIDLSSDLMSERYIHMLEQLIDLAKIDYIVLNHLEPDHTGALLEINRMAPNAIFLGTAKAREIVANFYDLKEKFRIVADGEEISLGSRTLKFAAIPFVHWPETMVTYAMEDQILFSCDAFGGYGSLPGVIFDDQCPDMPYMEKEALRYYANIVAAHSSHTKKAIEKLANVPIKMIAPSHGLIWRKEPGRILSLYNKWADYANGNREKAVTLAFGSMYGNTRQYAEVVMQAVAEQGLSVEVFDINTVHISYILPSMWKNQGIILCAPTYEGSLFPIMSNVMNMAKIKKITNRTTAYFGSYAWGSMAKKQFETYCAEQNWTVIENLQFFGKPKEPEFSVIPDFAKRFAEAVRNAA</sequence>
<dbReference type="PATRIC" id="fig|1678840.3.peg.1609"/>
<accession>A0A0S7BTV7</accession>
<dbReference type="CDD" id="cd07709">
    <property type="entry name" value="flavodiiron_proteins_MBL-fold"/>
    <property type="match status" value="1"/>
</dbReference>
<protein>
    <submittedName>
        <fullName evidence="3">Flavorubredoxin</fullName>
    </submittedName>
</protein>
<dbReference type="STRING" id="1678840.ATC1_13347"/>
<dbReference type="AlphaFoldDB" id="A0A0S7BTV7"/>
<dbReference type="RefSeq" id="WP_062279604.1">
    <property type="nucleotide sequence ID" value="NZ_DF968181.1"/>
</dbReference>
<dbReference type="Gene3D" id="3.60.15.10">
    <property type="entry name" value="Ribonuclease Z/Hydroxyacylglutathione hydrolase-like"/>
    <property type="match status" value="1"/>
</dbReference>
<dbReference type="InterPro" id="IPR001279">
    <property type="entry name" value="Metallo-B-lactamas"/>
</dbReference>
<dbReference type="EMBL" id="DF968181">
    <property type="protein sequence ID" value="GAP40374.1"/>
    <property type="molecule type" value="Genomic_DNA"/>
</dbReference>
<evidence type="ECO:0000259" key="2">
    <source>
        <dbReference type="PROSITE" id="PS50902"/>
    </source>
</evidence>
<dbReference type="InterPro" id="IPR008254">
    <property type="entry name" value="Flavodoxin/NO_synth"/>
</dbReference>
<name>A0A0S7BTV7_9CHLR</name>
<gene>
    <name evidence="3" type="ORF">ATC1_13347</name>
</gene>
<dbReference type="GO" id="GO:0046872">
    <property type="term" value="F:metal ion binding"/>
    <property type="evidence" value="ECO:0007669"/>
    <property type="project" value="InterPro"/>
</dbReference>
<dbReference type="InterPro" id="IPR036866">
    <property type="entry name" value="RibonucZ/Hydroxyglut_hydro"/>
</dbReference>
<dbReference type="PIRSF" id="PIRSF005243">
    <property type="entry name" value="ROO"/>
    <property type="match status" value="1"/>
</dbReference>
<evidence type="ECO:0000313" key="4">
    <source>
        <dbReference type="Proteomes" id="UP000053370"/>
    </source>
</evidence>
<dbReference type="InterPro" id="IPR016440">
    <property type="entry name" value="Rubredoxin-O_OxRdtase"/>
</dbReference>
<organism evidence="3">
    <name type="scientific">Flexilinea flocculi</name>
    <dbReference type="NCBI Taxonomy" id="1678840"/>
    <lineage>
        <taxon>Bacteria</taxon>
        <taxon>Bacillati</taxon>
        <taxon>Chloroflexota</taxon>
        <taxon>Anaerolineae</taxon>
        <taxon>Anaerolineales</taxon>
        <taxon>Anaerolineaceae</taxon>
        <taxon>Flexilinea</taxon>
    </lineage>
</organism>
<dbReference type="SMART" id="SM00849">
    <property type="entry name" value="Lactamase_B"/>
    <property type="match status" value="1"/>
</dbReference>
<evidence type="ECO:0000256" key="1">
    <source>
        <dbReference type="ARBA" id="ARBA00007121"/>
    </source>
</evidence>
<dbReference type="GO" id="GO:0010181">
    <property type="term" value="F:FMN binding"/>
    <property type="evidence" value="ECO:0007669"/>
    <property type="project" value="InterPro"/>
</dbReference>
<dbReference type="PANTHER" id="PTHR43717">
    <property type="entry name" value="ANAEROBIC NITRIC OXIDE REDUCTASE FLAVORUBREDOXIN"/>
    <property type="match status" value="1"/>
</dbReference>
<evidence type="ECO:0000313" key="3">
    <source>
        <dbReference type="EMBL" id="GAP40374.1"/>
    </source>
</evidence>
<dbReference type="InterPro" id="IPR029039">
    <property type="entry name" value="Flavoprotein-like_sf"/>
</dbReference>
<dbReference type="GO" id="GO:0009055">
    <property type="term" value="F:electron transfer activity"/>
    <property type="evidence" value="ECO:0007669"/>
    <property type="project" value="InterPro"/>
</dbReference>
<dbReference type="InterPro" id="IPR045761">
    <property type="entry name" value="ODP_dom"/>
</dbReference>
<proteinExistence type="inferred from homology"/>
<dbReference type="GO" id="GO:0016491">
    <property type="term" value="F:oxidoreductase activity"/>
    <property type="evidence" value="ECO:0007669"/>
    <property type="project" value="InterPro"/>
</dbReference>
<keyword evidence="4" id="KW-1185">Reference proteome</keyword>
<dbReference type="PANTHER" id="PTHR43717:SF1">
    <property type="entry name" value="ANAEROBIC NITRIC OXIDE REDUCTASE FLAVORUBREDOXIN"/>
    <property type="match status" value="1"/>
</dbReference>
<feature type="domain" description="Flavodoxin-like" evidence="2">
    <location>
        <begin position="256"/>
        <end position="393"/>
    </location>
</feature>
<dbReference type="Pfam" id="PF00258">
    <property type="entry name" value="Flavodoxin_1"/>
    <property type="match status" value="1"/>
</dbReference>
<reference evidence="3" key="1">
    <citation type="journal article" date="2015" name="Genome Announc.">
        <title>Draft Genome Sequence of Anaerolineae Strain TC1, a Novel Isolate from a Methanogenic Wastewater Treatment System.</title>
        <authorList>
            <person name="Matsuura N."/>
            <person name="Tourlousse D.M."/>
            <person name="Sun L."/>
            <person name="Toyonaga M."/>
            <person name="Kuroda K."/>
            <person name="Ohashi A."/>
            <person name="Cruz R."/>
            <person name="Yamaguchi T."/>
            <person name="Sekiguchi Y."/>
        </authorList>
    </citation>
    <scope>NUCLEOTIDE SEQUENCE [LARGE SCALE GENOMIC DNA]</scope>
    <source>
        <strain evidence="3">TC1</strain>
    </source>
</reference>